<accession>A0A382KAY1</accession>
<dbReference type="InterPro" id="IPR029068">
    <property type="entry name" value="Glyas_Bleomycin-R_OHBP_Dase"/>
</dbReference>
<protein>
    <recommendedName>
        <fullName evidence="2">Glyoxalase/fosfomycin resistance/dioxygenase domain-containing protein</fullName>
    </recommendedName>
</protein>
<dbReference type="Gene3D" id="3.10.180.10">
    <property type="entry name" value="2,3-Dihydroxybiphenyl 1,2-Dioxygenase, domain 1"/>
    <property type="match status" value="1"/>
</dbReference>
<reference evidence="1" key="1">
    <citation type="submission" date="2018-05" db="EMBL/GenBank/DDBJ databases">
        <authorList>
            <person name="Lanie J.A."/>
            <person name="Ng W.-L."/>
            <person name="Kazmierczak K.M."/>
            <person name="Andrzejewski T.M."/>
            <person name="Davidsen T.M."/>
            <person name="Wayne K.J."/>
            <person name="Tettelin H."/>
            <person name="Glass J.I."/>
            <person name="Rusch D."/>
            <person name="Podicherti R."/>
            <person name="Tsui H.-C.T."/>
            <person name="Winkler M.E."/>
        </authorList>
    </citation>
    <scope>NUCLEOTIDE SEQUENCE</scope>
</reference>
<dbReference type="PANTHER" id="PTHR39434:SF1">
    <property type="entry name" value="VOC DOMAIN-CONTAINING PROTEIN"/>
    <property type="match status" value="1"/>
</dbReference>
<feature type="non-terminal residue" evidence="1">
    <location>
        <position position="74"/>
    </location>
</feature>
<gene>
    <name evidence="1" type="ORF">METZ01_LOCUS273416</name>
</gene>
<dbReference type="SUPFAM" id="SSF54593">
    <property type="entry name" value="Glyoxalase/Bleomycin resistance protein/Dihydroxybiphenyl dioxygenase"/>
    <property type="match status" value="1"/>
</dbReference>
<dbReference type="EMBL" id="UINC01078986">
    <property type="protein sequence ID" value="SVC20562.1"/>
    <property type="molecule type" value="Genomic_DNA"/>
</dbReference>
<evidence type="ECO:0008006" key="2">
    <source>
        <dbReference type="Google" id="ProtNLM"/>
    </source>
</evidence>
<sequence>MIRPFHLAIPVSNLEKSKGFYKDILGCSTGRSSEKWIDFNFFKHQLVIHQSNSIQEQKYNSVDGHDVPIPHFGV</sequence>
<proteinExistence type="predicted"/>
<dbReference type="PANTHER" id="PTHR39434">
    <property type="match status" value="1"/>
</dbReference>
<evidence type="ECO:0000313" key="1">
    <source>
        <dbReference type="EMBL" id="SVC20562.1"/>
    </source>
</evidence>
<dbReference type="AlphaFoldDB" id="A0A382KAY1"/>
<organism evidence="1">
    <name type="scientific">marine metagenome</name>
    <dbReference type="NCBI Taxonomy" id="408172"/>
    <lineage>
        <taxon>unclassified sequences</taxon>
        <taxon>metagenomes</taxon>
        <taxon>ecological metagenomes</taxon>
    </lineage>
</organism>
<name>A0A382KAY1_9ZZZZ</name>